<dbReference type="InterPro" id="IPR000014">
    <property type="entry name" value="PAS"/>
</dbReference>
<dbReference type="NCBIfam" id="TIGR00229">
    <property type="entry name" value="sensory_box"/>
    <property type="match status" value="1"/>
</dbReference>
<proteinExistence type="predicted"/>
<comment type="caution">
    <text evidence="2">The sequence shown here is derived from an EMBL/GenBank/DDBJ whole genome shotgun (WGS) entry which is preliminary data.</text>
</comment>
<dbReference type="InterPro" id="IPR013656">
    <property type="entry name" value="PAS_4"/>
</dbReference>
<sequence length="163" mass="18436">MNNTEPLNDLHHKIADLIRADNIFSLLSQSSLKNETMIDTNGESLLYIILNNMGDSVFVKDQDSTLLLVNDAFCNMFELSRGQIIGQKLLENVLPHEKDSFLEIDRHVLATGIESIKEESLTLSSGVTRIISTRKSRFFDASGKRFLIGVVRDVTEQKKQRIL</sequence>
<dbReference type="Pfam" id="PF08448">
    <property type="entry name" value="PAS_4"/>
    <property type="match status" value="1"/>
</dbReference>
<dbReference type="RefSeq" id="WP_240826736.1">
    <property type="nucleotide sequence ID" value="NZ_JAKWBL010000001.1"/>
</dbReference>
<feature type="domain" description="PAS" evidence="1">
    <location>
        <begin position="42"/>
        <end position="112"/>
    </location>
</feature>
<dbReference type="CDD" id="cd00130">
    <property type="entry name" value="PAS"/>
    <property type="match status" value="1"/>
</dbReference>
<dbReference type="EMBL" id="JAKWBL010000001">
    <property type="protein sequence ID" value="MCH5597344.1"/>
    <property type="molecule type" value="Genomic_DNA"/>
</dbReference>
<evidence type="ECO:0000259" key="1">
    <source>
        <dbReference type="PROSITE" id="PS50112"/>
    </source>
</evidence>
<dbReference type="Proteomes" id="UP001202248">
    <property type="component" value="Unassembled WGS sequence"/>
</dbReference>
<dbReference type="Gene3D" id="3.30.450.20">
    <property type="entry name" value="PAS domain"/>
    <property type="match status" value="1"/>
</dbReference>
<accession>A0ABS9SG69</accession>
<dbReference type="PROSITE" id="PS50112">
    <property type="entry name" value="PAS"/>
    <property type="match status" value="1"/>
</dbReference>
<dbReference type="InterPro" id="IPR035965">
    <property type="entry name" value="PAS-like_dom_sf"/>
</dbReference>
<evidence type="ECO:0000313" key="3">
    <source>
        <dbReference type="Proteomes" id="UP001202248"/>
    </source>
</evidence>
<keyword evidence="3" id="KW-1185">Reference proteome</keyword>
<dbReference type="SUPFAM" id="SSF55785">
    <property type="entry name" value="PYP-like sensor domain (PAS domain)"/>
    <property type="match status" value="1"/>
</dbReference>
<reference evidence="2 3" key="1">
    <citation type="submission" date="2022-02" db="EMBL/GenBank/DDBJ databases">
        <authorList>
            <person name="Min J."/>
        </authorList>
    </citation>
    <scope>NUCLEOTIDE SEQUENCE [LARGE SCALE GENOMIC DNA]</scope>
    <source>
        <strain evidence="2 3">GR10-1</strain>
    </source>
</reference>
<dbReference type="SMART" id="SM00091">
    <property type="entry name" value="PAS"/>
    <property type="match status" value="1"/>
</dbReference>
<protein>
    <submittedName>
        <fullName evidence="2">PAS domain-containing protein</fullName>
    </submittedName>
</protein>
<organism evidence="2 3">
    <name type="scientific">Niabella ginsengisoli</name>
    <dbReference type="NCBI Taxonomy" id="522298"/>
    <lineage>
        <taxon>Bacteria</taxon>
        <taxon>Pseudomonadati</taxon>
        <taxon>Bacteroidota</taxon>
        <taxon>Chitinophagia</taxon>
        <taxon>Chitinophagales</taxon>
        <taxon>Chitinophagaceae</taxon>
        <taxon>Niabella</taxon>
    </lineage>
</organism>
<evidence type="ECO:0000313" key="2">
    <source>
        <dbReference type="EMBL" id="MCH5597344.1"/>
    </source>
</evidence>
<name>A0ABS9SG69_9BACT</name>
<gene>
    <name evidence="2" type="ORF">MKP09_05210</name>
</gene>